<dbReference type="GO" id="GO:0006508">
    <property type="term" value="P:proteolysis"/>
    <property type="evidence" value="ECO:0007669"/>
    <property type="project" value="UniProtKB-KW"/>
</dbReference>
<keyword evidence="1 5" id="KW-0677">Repeat</keyword>
<proteinExistence type="predicted"/>
<comment type="caution">
    <text evidence="9">The sequence shown here is derived from an EMBL/GenBank/DDBJ whole genome shotgun (WGS) entry which is preliminary data.</text>
</comment>
<keyword evidence="2" id="KW-0547">Nucleotide-binding</keyword>
<dbReference type="PROSITE" id="PS51903">
    <property type="entry name" value="CLP_R"/>
    <property type="match status" value="1"/>
</dbReference>
<dbReference type="SMART" id="SM01086">
    <property type="entry name" value="ClpB_D2-small"/>
    <property type="match status" value="1"/>
</dbReference>
<accession>A0A7W3P4C9</accession>
<feature type="domain" description="Clp R" evidence="8">
    <location>
        <begin position="2"/>
        <end position="144"/>
    </location>
</feature>
<dbReference type="CDD" id="cd19499">
    <property type="entry name" value="RecA-like_ClpB_Hsp104-like"/>
    <property type="match status" value="1"/>
</dbReference>
<dbReference type="FunFam" id="3.40.50.300:FF:000010">
    <property type="entry name" value="Chaperone clpB 1, putative"/>
    <property type="match status" value="1"/>
</dbReference>
<dbReference type="Pfam" id="PF07724">
    <property type="entry name" value="AAA_2"/>
    <property type="match status" value="1"/>
</dbReference>
<dbReference type="SUPFAM" id="SSF52540">
    <property type="entry name" value="P-loop containing nucleoside triphosphate hydrolases"/>
    <property type="match status" value="2"/>
</dbReference>
<dbReference type="PROSITE" id="PS50151">
    <property type="entry name" value="UVR"/>
    <property type="match status" value="1"/>
</dbReference>
<dbReference type="InterPro" id="IPR036628">
    <property type="entry name" value="Clp_N_dom_sf"/>
</dbReference>
<evidence type="ECO:0000256" key="5">
    <source>
        <dbReference type="PROSITE-ProRule" id="PRU01251"/>
    </source>
</evidence>
<evidence type="ECO:0000259" key="8">
    <source>
        <dbReference type="PROSITE" id="PS51903"/>
    </source>
</evidence>
<dbReference type="PRINTS" id="PR00300">
    <property type="entry name" value="CLPPROTEASEA"/>
</dbReference>
<name>A0A7W3P4C9_9ACTN</name>
<dbReference type="FunFam" id="3.40.50.300:FF:000025">
    <property type="entry name" value="ATP-dependent Clp protease subunit"/>
    <property type="match status" value="1"/>
</dbReference>
<dbReference type="Proteomes" id="UP000523079">
    <property type="component" value="Unassembled WGS sequence"/>
</dbReference>
<feature type="region of interest" description="Disordered" evidence="6">
    <location>
        <begin position="815"/>
        <end position="851"/>
    </location>
</feature>
<reference evidence="9 10" key="1">
    <citation type="submission" date="2020-07" db="EMBL/GenBank/DDBJ databases">
        <title>Sequencing the genomes of 1000 actinobacteria strains.</title>
        <authorList>
            <person name="Klenk H.-P."/>
        </authorList>
    </citation>
    <scope>NUCLEOTIDE SEQUENCE [LARGE SCALE GENOMIC DNA]</scope>
    <source>
        <strain evidence="9 10">DSM 100723</strain>
    </source>
</reference>
<evidence type="ECO:0000313" key="10">
    <source>
        <dbReference type="Proteomes" id="UP000523079"/>
    </source>
</evidence>
<dbReference type="InterPro" id="IPR018368">
    <property type="entry name" value="ClpA/B_CS1"/>
</dbReference>
<dbReference type="Pfam" id="PF02861">
    <property type="entry name" value="Clp_N"/>
    <property type="match status" value="1"/>
</dbReference>
<gene>
    <name evidence="9" type="ORF">FHX74_000326</name>
</gene>
<keyword evidence="9" id="KW-0645">Protease</keyword>
<keyword evidence="3 9" id="KW-0067">ATP-binding</keyword>
<dbReference type="GO" id="GO:0005737">
    <property type="term" value="C:cytoplasm"/>
    <property type="evidence" value="ECO:0007669"/>
    <property type="project" value="TreeGrafter"/>
</dbReference>
<dbReference type="PANTHER" id="PTHR11638">
    <property type="entry name" value="ATP-DEPENDENT CLP PROTEASE"/>
    <property type="match status" value="1"/>
</dbReference>
<dbReference type="EMBL" id="JACGWT010000001">
    <property type="protein sequence ID" value="MBA8792732.1"/>
    <property type="molecule type" value="Genomic_DNA"/>
</dbReference>
<dbReference type="InterPro" id="IPR001270">
    <property type="entry name" value="ClpA/B"/>
</dbReference>
<dbReference type="InterPro" id="IPR001943">
    <property type="entry name" value="UVR_dom"/>
</dbReference>
<keyword evidence="9" id="KW-0378">Hydrolase</keyword>
<dbReference type="Gene3D" id="3.40.50.300">
    <property type="entry name" value="P-loop containing nucleotide triphosphate hydrolases"/>
    <property type="match status" value="2"/>
</dbReference>
<dbReference type="Gene3D" id="1.10.8.60">
    <property type="match status" value="2"/>
</dbReference>
<protein>
    <submittedName>
        <fullName evidence="9">ATP-dependent Clp protease ATP-binding subunit ClpC</fullName>
    </submittedName>
</protein>
<dbReference type="AlphaFoldDB" id="A0A7W3P4C9"/>
<dbReference type="InterPro" id="IPR041546">
    <property type="entry name" value="ClpA/ClpB_AAA_lid"/>
</dbReference>
<dbReference type="Gene3D" id="1.10.1780.10">
    <property type="entry name" value="Clp, N-terminal domain"/>
    <property type="match status" value="1"/>
</dbReference>
<dbReference type="FunFam" id="1.10.8.60:FF:000017">
    <property type="entry name" value="ATP-dependent chaperone ClpB"/>
    <property type="match status" value="1"/>
</dbReference>
<dbReference type="GO" id="GO:0005524">
    <property type="term" value="F:ATP binding"/>
    <property type="evidence" value="ECO:0007669"/>
    <property type="project" value="UniProtKB-KW"/>
</dbReference>
<evidence type="ECO:0000256" key="6">
    <source>
        <dbReference type="SAM" id="MobiDB-lite"/>
    </source>
</evidence>
<dbReference type="GO" id="GO:0016887">
    <property type="term" value="F:ATP hydrolysis activity"/>
    <property type="evidence" value="ECO:0007669"/>
    <property type="project" value="InterPro"/>
</dbReference>
<dbReference type="InterPro" id="IPR004176">
    <property type="entry name" value="Clp_R_N"/>
</dbReference>
<evidence type="ECO:0000256" key="2">
    <source>
        <dbReference type="ARBA" id="ARBA00022741"/>
    </source>
</evidence>
<evidence type="ECO:0000256" key="1">
    <source>
        <dbReference type="ARBA" id="ARBA00022737"/>
    </source>
</evidence>
<dbReference type="GO" id="GO:0008233">
    <property type="term" value="F:peptidase activity"/>
    <property type="evidence" value="ECO:0007669"/>
    <property type="project" value="UniProtKB-KW"/>
</dbReference>
<keyword evidence="10" id="KW-1185">Reference proteome</keyword>
<dbReference type="Pfam" id="PF10431">
    <property type="entry name" value="ClpB_D2-small"/>
    <property type="match status" value="1"/>
</dbReference>
<dbReference type="GO" id="GO:0034605">
    <property type="term" value="P:cellular response to heat"/>
    <property type="evidence" value="ECO:0007669"/>
    <property type="project" value="TreeGrafter"/>
</dbReference>
<dbReference type="SMART" id="SM00382">
    <property type="entry name" value="AAA"/>
    <property type="match status" value="2"/>
</dbReference>
<dbReference type="Gene3D" id="4.10.860.10">
    <property type="entry name" value="UVR domain"/>
    <property type="match status" value="1"/>
</dbReference>
<dbReference type="InterPro" id="IPR003593">
    <property type="entry name" value="AAA+_ATPase"/>
</dbReference>
<dbReference type="PANTHER" id="PTHR11638:SF18">
    <property type="entry name" value="HEAT SHOCK PROTEIN 104"/>
    <property type="match status" value="1"/>
</dbReference>
<dbReference type="InterPro" id="IPR027417">
    <property type="entry name" value="P-loop_NTPase"/>
</dbReference>
<dbReference type="InterPro" id="IPR003959">
    <property type="entry name" value="ATPase_AAA_core"/>
</dbReference>
<dbReference type="InterPro" id="IPR050130">
    <property type="entry name" value="ClpA_ClpB"/>
</dbReference>
<evidence type="ECO:0000259" key="7">
    <source>
        <dbReference type="PROSITE" id="PS50151"/>
    </source>
</evidence>
<dbReference type="FunFam" id="1.10.1780.10:FF:000001">
    <property type="entry name" value="ATP-dependent Clp protease ATP-binding subunit"/>
    <property type="match status" value="1"/>
</dbReference>
<dbReference type="Pfam" id="PF17871">
    <property type="entry name" value="AAA_lid_9"/>
    <property type="match status" value="1"/>
</dbReference>
<dbReference type="RefSeq" id="WP_182558342.1">
    <property type="nucleotide sequence ID" value="NZ_JACGWT010000001.1"/>
</dbReference>
<organism evidence="9 10">
    <name type="scientific">Microlunatus kandeliicorticis</name>
    <dbReference type="NCBI Taxonomy" id="1759536"/>
    <lineage>
        <taxon>Bacteria</taxon>
        <taxon>Bacillati</taxon>
        <taxon>Actinomycetota</taxon>
        <taxon>Actinomycetes</taxon>
        <taxon>Propionibacteriales</taxon>
        <taxon>Propionibacteriaceae</taxon>
        <taxon>Microlunatus</taxon>
    </lineage>
</organism>
<dbReference type="InterPro" id="IPR019489">
    <property type="entry name" value="Clp_ATPase_C"/>
</dbReference>
<evidence type="ECO:0000256" key="3">
    <source>
        <dbReference type="ARBA" id="ARBA00022840"/>
    </source>
</evidence>
<evidence type="ECO:0000313" key="9">
    <source>
        <dbReference type="EMBL" id="MBA8792732.1"/>
    </source>
</evidence>
<dbReference type="CDD" id="cd00009">
    <property type="entry name" value="AAA"/>
    <property type="match status" value="1"/>
</dbReference>
<dbReference type="SUPFAM" id="SSF81923">
    <property type="entry name" value="Double Clp-N motif"/>
    <property type="match status" value="1"/>
</dbReference>
<feature type="domain" description="UVR" evidence="7">
    <location>
        <begin position="422"/>
        <end position="457"/>
    </location>
</feature>
<keyword evidence="4" id="KW-0143">Chaperone</keyword>
<sequence length="851" mass="93961">MFERFTDRARRVVVLAQEEARMLNHNYIGTEHILLGLIHEGEGVAAKALESLGISLEAVREKVEEIIGHGQQSPSGHIPFTPRAKKVLELSLREALQINHSYIGTEHILLGLIREGEGVAAQVLVKLGADLNRVRNQVLQLLSGFQGKEQATSGAPEQGNAPSSSMVLDQFGRNLTQAARENKLDPVIGRETEIERVMTVLSRRTKNNPVLIGDPGVGKTAVVEGLAQAIVRGDVPETLRDKQIYTLDLGALVAGSRYRGDFEERLRKVLKEIKTRGDVVLFIDEIHTLVGAGAAEGAIDAASILKPMLARGELQTIGATTLDEYRKYVEKDAALERRFQPIQVAEPSIALTIDILRGLRDRYEAHHRVTITDEALVGAATMADRYISDRFLPDKAIDLIDEAGARLRIRRMTAPPDLREFDEKVASVRLEKEAAIDAQDFERAAGLRDDEKKLLAKRAEREAQWKSGDLDAVAEVDEEIIAEVLSTATGIPVFKLTEEESARLLRMEEELGKRYIGQHDAVRALSRSIRRTRAGLKDPKRPSGSFIFAGPSGVGKTELTKALTEFLFGDEDAMISLDMSEYSEKHTASRLFGSPPGYVGYEEGGQLTEKVRRKPFSVVLFDEVEKAHPDIFNSLLQILDEGRLTDAQGRVVDFKNTVIVMTTNLGTRDIAKSVSLGFSQQGDSEGSYDRMKAKVADELKQHFRPEFLNRVDEIVVFRQLTQADIERIVDLMVAEIESRLKDKDMGIELTQAAKSLVAQRGFDPVLGARPLRRALQRDIEDTLAEKILFSELHPGEIVLVDVAPEGSELPFTFTGNKRSELPDAPPVEFEGIVDGIGDGEGDSGEGRSAQA</sequence>
<evidence type="ECO:0000256" key="4">
    <source>
        <dbReference type="ARBA" id="ARBA00023186"/>
    </source>
</evidence>
<dbReference type="PROSITE" id="PS00870">
    <property type="entry name" value="CLPAB_1"/>
    <property type="match status" value="1"/>
</dbReference>
<dbReference type="Pfam" id="PF00004">
    <property type="entry name" value="AAA"/>
    <property type="match status" value="1"/>
</dbReference>